<evidence type="ECO:0000256" key="4">
    <source>
        <dbReference type="ARBA" id="ARBA00023235"/>
    </source>
</evidence>
<dbReference type="Proteomes" id="UP001596620">
    <property type="component" value="Unassembled WGS sequence"/>
</dbReference>
<dbReference type="GO" id="GO:0160148">
    <property type="term" value="F:tRNA pseudouridine(55) synthase activity"/>
    <property type="evidence" value="ECO:0007669"/>
    <property type="project" value="UniProtKB-EC"/>
</dbReference>
<dbReference type="HAMAP" id="MF_01080">
    <property type="entry name" value="TruB_bact"/>
    <property type="match status" value="1"/>
</dbReference>
<dbReference type="CDD" id="cd02573">
    <property type="entry name" value="PseudoU_synth_EcTruB"/>
    <property type="match status" value="1"/>
</dbReference>
<dbReference type="InterPro" id="IPR020103">
    <property type="entry name" value="PsdUridine_synth_cat_dom_sf"/>
</dbReference>
<dbReference type="PANTHER" id="PTHR13767:SF2">
    <property type="entry name" value="PSEUDOURIDYLATE SYNTHASE TRUB1"/>
    <property type="match status" value="1"/>
</dbReference>
<comment type="similarity">
    <text evidence="2 5">Belongs to the pseudouridine synthase TruB family. Type 1 subfamily.</text>
</comment>
<dbReference type="RefSeq" id="WP_382357306.1">
    <property type="nucleotide sequence ID" value="NZ_JBHTGR010000001.1"/>
</dbReference>
<evidence type="ECO:0000259" key="7">
    <source>
        <dbReference type="Pfam" id="PF16198"/>
    </source>
</evidence>
<dbReference type="InterPro" id="IPR014780">
    <property type="entry name" value="tRNA_psdUridine_synth_TruB"/>
</dbReference>
<dbReference type="Gene3D" id="3.30.2350.10">
    <property type="entry name" value="Pseudouridine synthase"/>
    <property type="match status" value="1"/>
</dbReference>
<evidence type="ECO:0000256" key="2">
    <source>
        <dbReference type="ARBA" id="ARBA00005642"/>
    </source>
</evidence>
<evidence type="ECO:0000256" key="1">
    <source>
        <dbReference type="ARBA" id="ARBA00000385"/>
    </source>
</evidence>
<comment type="caution">
    <text evidence="8">The sequence shown here is derived from an EMBL/GenBank/DDBJ whole genome shotgun (WGS) entry which is preliminary data.</text>
</comment>
<organism evidence="8 9">
    <name type="scientific">Lentibacillus kimchii</name>
    <dbReference type="NCBI Taxonomy" id="1542911"/>
    <lineage>
        <taxon>Bacteria</taxon>
        <taxon>Bacillati</taxon>
        <taxon>Bacillota</taxon>
        <taxon>Bacilli</taxon>
        <taxon>Bacillales</taxon>
        <taxon>Bacillaceae</taxon>
        <taxon>Lentibacillus</taxon>
    </lineage>
</organism>
<proteinExistence type="inferred from homology"/>
<evidence type="ECO:0000313" key="8">
    <source>
        <dbReference type="EMBL" id="MFC7745836.1"/>
    </source>
</evidence>
<dbReference type="Pfam" id="PF01509">
    <property type="entry name" value="TruB_N"/>
    <property type="match status" value="1"/>
</dbReference>
<protein>
    <recommendedName>
        <fullName evidence="5">tRNA pseudouridine synthase B</fullName>
        <ecNumber evidence="5">5.4.99.25</ecNumber>
    </recommendedName>
    <alternativeName>
        <fullName evidence="5">tRNA pseudouridine(55) synthase</fullName>
        <shortName evidence="5">Psi55 synthase</shortName>
    </alternativeName>
    <alternativeName>
        <fullName evidence="5">tRNA pseudouridylate synthase</fullName>
    </alternativeName>
    <alternativeName>
        <fullName evidence="5">tRNA-uridine isomerase</fullName>
    </alternativeName>
</protein>
<dbReference type="InterPro" id="IPR002501">
    <property type="entry name" value="PsdUridine_synth_N"/>
</dbReference>
<dbReference type="Pfam" id="PF16198">
    <property type="entry name" value="TruB_C_2"/>
    <property type="match status" value="1"/>
</dbReference>
<evidence type="ECO:0000256" key="3">
    <source>
        <dbReference type="ARBA" id="ARBA00022694"/>
    </source>
</evidence>
<dbReference type="SUPFAM" id="SSF55120">
    <property type="entry name" value="Pseudouridine synthase"/>
    <property type="match status" value="1"/>
</dbReference>
<sequence>MNGILPLWKPKGMTSHDCVARVRRLFQLKKVGHTGTLDPEAEGVLPICIGHATKMTPFLTDTDKTYITEVTLGTATETEDSYGRTVEKKSVSKSPSQQEIENVLQLFCGNITQIAPMYSAVKVNGKKLYEYARDHESVQRPERQAVIHQLDMLETRQHANRFWLKVVCSKGTYIRTLCVDIGEKLGYPAHMSALYRTGTGTILQENTVTFQDIEEAVKLNEQKQLLLPISSCLAHMPRTTVDEQTQKRVYHGQKLTKPAQLPESGPFLVMFNEQVIALYEIDQKNSHMIKPLRVFHDD</sequence>
<name>A0ABW2UT50_9BACI</name>
<dbReference type="EMBL" id="JBHTGR010000001">
    <property type="protein sequence ID" value="MFC7745836.1"/>
    <property type="molecule type" value="Genomic_DNA"/>
</dbReference>
<dbReference type="InterPro" id="IPR032819">
    <property type="entry name" value="TruB_C"/>
</dbReference>
<evidence type="ECO:0000259" key="6">
    <source>
        <dbReference type="Pfam" id="PF01509"/>
    </source>
</evidence>
<reference evidence="9" key="1">
    <citation type="journal article" date="2019" name="Int. J. Syst. Evol. Microbiol.">
        <title>The Global Catalogue of Microorganisms (GCM) 10K type strain sequencing project: providing services to taxonomists for standard genome sequencing and annotation.</title>
        <authorList>
            <consortium name="The Broad Institute Genomics Platform"/>
            <consortium name="The Broad Institute Genome Sequencing Center for Infectious Disease"/>
            <person name="Wu L."/>
            <person name="Ma J."/>
        </authorList>
    </citation>
    <scope>NUCLEOTIDE SEQUENCE [LARGE SCALE GENOMIC DNA]</scope>
    <source>
        <strain evidence="9">JCM 30234</strain>
    </source>
</reference>
<dbReference type="EC" id="5.4.99.25" evidence="5"/>
<evidence type="ECO:0000313" key="9">
    <source>
        <dbReference type="Proteomes" id="UP001596620"/>
    </source>
</evidence>
<evidence type="ECO:0000256" key="5">
    <source>
        <dbReference type="HAMAP-Rule" id="MF_01080"/>
    </source>
</evidence>
<keyword evidence="9" id="KW-1185">Reference proteome</keyword>
<gene>
    <name evidence="5 8" type="primary">truB</name>
    <name evidence="8" type="ORF">ACFQU8_01090</name>
</gene>
<comment type="catalytic activity">
    <reaction evidence="1 5">
        <text>uridine(55) in tRNA = pseudouridine(55) in tRNA</text>
        <dbReference type="Rhea" id="RHEA:42532"/>
        <dbReference type="Rhea" id="RHEA-COMP:10101"/>
        <dbReference type="Rhea" id="RHEA-COMP:10102"/>
        <dbReference type="ChEBI" id="CHEBI:65314"/>
        <dbReference type="ChEBI" id="CHEBI:65315"/>
        <dbReference type="EC" id="5.4.99.25"/>
    </reaction>
</comment>
<dbReference type="PANTHER" id="PTHR13767">
    <property type="entry name" value="TRNA-PSEUDOURIDINE SYNTHASE"/>
    <property type="match status" value="1"/>
</dbReference>
<feature type="active site" description="Nucleophile" evidence="5">
    <location>
        <position position="38"/>
    </location>
</feature>
<comment type="function">
    <text evidence="5">Responsible for synthesis of pseudouridine from uracil-55 in the psi GC loop of transfer RNAs.</text>
</comment>
<keyword evidence="3 5" id="KW-0819">tRNA processing</keyword>
<accession>A0ABW2UT50</accession>
<keyword evidence="4 5" id="KW-0413">Isomerase</keyword>
<dbReference type="NCBIfam" id="TIGR00431">
    <property type="entry name" value="TruB"/>
    <property type="match status" value="1"/>
</dbReference>
<feature type="domain" description="Pseudouridine synthase II N-terminal" evidence="6">
    <location>
        <begin position="23"/>
        <end position="174"/>
    </location>
</feature>
<feature type="domain" description="tRNA pseudouridylate synthase B C-terminal" evidence="7">
    <location>
        <begin position="175"/>
        <end position="233"/>
    </location>
</feature>